<evidence type="ECO:0000313" key="3">
    <source>
        <dbReference type="Proteomes" id="UP000027222"/>
    </source>
</evidence>
<feature type="region of interest" description="Disordered" evidence="1">
    <location>
        <begin position="280"/>
        <end position="338"/>
    </location>
</feature>
<dbReference type="AlphaFoldDB" id="A0A067T7A5"/>
<protein>
    <submittedName>
        <fullName evidence="2">Uncharacterized protein</fullName>
    </submittedName>
</protein>
<evidence type="ECO:0000313" key="2">
    <source>
        <dbReference type="EMBL" id="KDR79065.1"/>
    </source>
</evidence>
<organism evidence="2 3">
    <name type="scientific">Galerina marginata (strain CBS 339.88)</name>
    <dbReference type="NCBI Taxonomy" id="685588"/>
    <lineage>
        <taxon>Eukaryota</taxon>
        <taxon>Fungi</taxon>
        <taxon>Dikarya</taxon>
        <taxon>Basidiomycota</taxon>
        <taxon>Agaricomycotina</taxon>
        <taxon>Agaricomycetes</taxon>
        <taxon>Agaricomycetidae</taxon>
        <taxon>Agaricales</taxon>
        <taxon>Agaricineae</taxon>
        <taxon>Strophariaceae</taxon>
        <taxon>Galerina</taxon>
    </lineage>
</organism>
<proteinExistence type="predicted"/>
<feature type="region of interest" description="Disordered" evidence="1">
    <location>
        <begin position="1"/>
        <end position="25"/>
    </location>
</feature>
<dbReference type="EMBL" id="KL142374">
    <property type="protein sequence ID" value="KDR79065.1"/>
    <property type="molecule type" value="Genomic_DNA"/>
</dbReference>
<keyword evidence="3" id="KW-1185">Reference proteome</keyword>
<dbReference type="OrthoDB" id="3269075at2759"/>
<feature type="compositionally biased region" description="Basic and acidic residues" evidence="1">
    <location>
        <begin position="242"/>
        <end position="252"/>
    </location>
</feature>
<evidence type="ECO:0000256" key="1">
    <source>
        <dbReference type="SAM" id="MobiDB-lite"/>
    </source>
</evidence>
<sequence length="618" mass="68659">MANAKKKAKGTTSGDKEKPEDHKDWTQRAIQYLIDNPKFRIRLFSDSTVDGGEQSPLVTAARDECGYRREFEVTGGGIKDGEDAVNLTAKIQEEWSFYKDLHRLWSELPNYNPIGVTTSFPGQDFAGHAASLFTKKAGDTNISSGIEDNTLSTYDEDDRDADADVSEAQLDDSSEGGEAGISDKSDVDELEADLEMEKLDKKDKRIHKAREDKKKAKEKSRGNEKAKSSATKNGKKTFSQRNPDHLETKDKDDAVLAADVVTSSPISAPTLQQQDAKQLFDDENPDGDFIPSGARSGHHAMSRRQQSKAQMQVEGDDEEEPRDEDCSQEDGNKNGCPTQACKNEIKDLVLYVRNRITKMLADHKITEDTIWELATDDFSFSHHVEHPWNLFQQHFSLKNPNTGGISPWNPDIHYLVAEVYTGTDPAARQDCGVITSSILGETILKANPIPIGTILDEIRDKFRSSETDMKFTFFMAEGVKRKEASNTKCANTESEAQPMSADQAAEEVVFIAKANANELQSEVTTFFKRRLATLAPGEVGNNVKWSKLAAIARDHQFTIAGWPSVIVASLPHQGMFSSTQPTAVWRCLVNSICNKALTIESWSDAILAIWLKSLWLCL</sequence>
<feature type="compositionally biased region" description="Basic residues" evidence="1">
    <location>
        <begin position="296"/>
        <end position="306"/>
    </location>
</feature>
<dbReference type="Proteomes" id="UP000027222">
    <property type="component" value="Unassembled WGS sequence"/>
</dbReference>
<feature type="compositionally biased region" description="Acidic residues" evidence="1">
    <location>
        <begin position="162"/>
        <end position="175"/>
    </location>
</feature>
<name>A0A067T7A5_GALM3</name>
<feature type="compositionally biased region" description="Basic and acidic residues" evidence="1">
    <location>
        <begin position="195"/>
        <end position="227"/>
    </location>
</feature>
<gene>
    <name evidence="2" type="ORF">GALMADRAFT_138022</name>
</gene>
<feature type="region of interest" description="Disordered" evidence="1">
    <location>
        <begin position="162"/>
        <end position="252"/>
    </location>
</feature>
<feature type="compositionally biased region" description="Basic and acidic residues" evidence="1">
    <location>
        <begin position="14"/>
        <end position="25"/>
    </location>
</feature>
<feature type="compositionally biased region" description="Polar residues" evidence="1">
    <location>
        <begin position="228"/>
        <end position="241"/>
    </location>
</feature>
<feature type="compositionally biased region" description="Acidic residues" evidence="1">
    <location>
        <begin position="314"/>
        <end position="328"/>
    </location>
</feature>
<dbReference type="HOGENOM" id="CLU_442145_0_0_1"/>
<reference evidence="3" key="1">
    <citation type="journal article" date="2014" name="Proc. Natl. Acad. Sci. U.S.A.">
        <title>Extensive sampling of basidiomycete genomes demonstrates inadequacy of the white-rot/brown-rot paradigm for wood decay fungi.</title>
        <authorList>
            <person name="Riley R."/>
            <person name="Salamov A.A."/>
            <person name="Brown D.W."/>
            <person name="Nagy L.G."/>
            <person name="Floudas D."/>
            <person name="Held B.W."/>
            <person name="Levasseur A."/>
            <person name="Lombard V."/>
            <person name="Morin E."/>
            <person name="Otillar R."/>
            <person name="Lindquist E.A."/>
            <person name="Sun H."/>
            <person name="LaButti K.M."/>
            <person name="Schmutz J."/>
            <person name="Jabbour D."/>
            <person name="Luo H."/>
            <person name="Baker S.E."/>
            <person name="Pisabarro A.G."/>
            <person name="Walton J.D."/>
            <person name="Blanchette R.A."/>
            <person name="Henrissat B."/>
            <person name="Martin F."/>
            <person name="Cullen D."/>
            <person name="Hibbett D.S."/>
            <person name="Grigoriev I.V."/>
        </authorList>
    </citation>
    <scope>NUCLEOTIDE SEQUENCE [LARGE SCALE GENOMIC DNA]</scope>
    <source>
        <strain evidence="3">CBS 339.88</strain>
    </source>
</reference>
<accession>A0A067T7A5</accession>